<accession>A0A5J4VNA1</accession>
<proteinExistence type="predicted"/>
<organism evidence="2 3">
    <name type="scientific">Streblomastix strix</name>
    <dbReference type="NCBI Taxonomy" id="222440"/>
    <lineage>
        <taxon>Eukaryota</taxon>
        <taxon>Metamonada</taxon>
        <taxon>Preaxostyla</taxon>
        <taxon>Oxymonadida</taxon>
        <taxon>Streblomastigidae</taxon>
        <taxon>Streblomastix</taxon>
    </lineage>
</organism>
<name>A0A5J4VNA1_9EUKA</name>
<feature type="region of interest" description="Disordered" evidence="1">
    <location>
        <begin position="1"/>
        <end position="21"/>
    </location>
</feature>
<dbReference type="AlphaFoldDB" id="A0A5J4VNA1"/>
<sequence length="139" mass="16426">MVLGQLESNLAPNKQQSERSCSQSLRASSIRDLLEKKLQQLQQSWWTDLWKQQKTSTYNFMRSTFQERLTKSRTLCRDQQYPENIQYAKKSSRKQCELQRHVHQQIYSPIDKIGCLNDSQASQWTFGHGTRLPVTSMER</sequence>
<evidence type="ECO:0000313" key="3">
    <source>
        <dbReference type="Proteomes" id="UP000324800"/>
    </source>
</evidence>
<evidence type="ECO:0000256" key="1">
    <source>
        <dbReference type="SAM" id="MobiDB-lite"/>
    </source>
</evidence>
<reference evidence="2 3" key="1">
    <citation type="submission" date="2019-03" db="EMBL/GenBank/DDBJ databases">
        <title>Single cell metagenomics reveals metabolic interactions within the superorganism composed of flagellate Streblomastix strix and complex community of Bacteroidetes bacteria on its surface.</title>
        <authorList>
            <person name="Treitli S.C."/>
            <person name="Kolisko M."/>
            <person name="Husnik F."/>
            <person name="Keeling P."/>
            <person name="Hampl V."/>
        </authorList>
    </citation>
    <scope>NUCLEOTIDE SEQUENCE [LARGE SCALE GENOMIC DNA]</scope>
    <source>
        <strain evidence="2">ST1C</strain>
    </source>
</reference>
<evidence type="ECO:0000313" key="2">
    <source>
        <dbReference type="EMBL" id="KAA6384092.1"/>
    </source>
</evidence>
<protein>
    <submittedName>
        <fullName evidence="2">Uncharacterized protein</fullName>
    </submittedName>
</protein>
<gene>
    <name evidence="2" type="ORF">EZS28_020380</name>
</gene>
<comment type="caution">
    <text evidence="2">The sequence shown here is derived from an EMBL/GenBank/DDBJ whole genome shotgun (WGS) entry which is preliminary data.</text>
</comment>
<dbReference type="Proteomes" id="UP000324800">
    <property type="component" value="Unassembled WGS sequence"/>
</dbReference>
<dbReference type="EMBL" id="SNRW01005922">
    <property type="protein sequence ID" value="KAA6384092.1"/>
    <property type="molecule type" value="Genomic_DNA"/>
</dbReference>